<dbReference type="Pfam" id="PF18803">
    <property type="entry name" value="CxC2"/>
    <property type="match status" value="1"/>
</dbReference>
<accession>A0A9P3GSQ5</accession>
<evidence type="ECO:0000313" key="4">
    <source>
        <dbReference type="Proteomes" id="UP000703269"/>
    </source>
</evidence>
<reference evidence="3 4" key="1">
    <citation type="submission" date="2021-08" db="EMBL/GenBank/DDBJ databases">
        <title>Draft Genome Sequence of Phanerochaete sordida strain YK-624.</title>
        <authorList>
            <person name="Mori T."/>
            <person name="Dohra H."/>
            <person name="Suzuki T."/>
            <person name="Kawagishi H."/>
            <person name="Hirai H."/>
        </authorList>
    </citation>
    <scope>NUCLEOTIDE SEQUENCE [LARGE SCALE GENOMIC DNA]</scope>
    <source>
        <strain evidence="3 4">YK-624</strain>
    </source>
</reference>
<evidence type="ECO:0000256" key="1">
    <source>
        <dbReference type="SAM" id="MobiDB-lite"/>
    </source>
</evidence>
<feature type="region of interest" description="Disordered" evidence="1">
    <location>
        <begin position="824"/>
        <end position="882"/>
    </location>
</feature>
<proteinExistence type="predicted"/>
<comment type="caution">
    <text evidence="3">The sequence shown here is derived from an EMBL/GenBank/DDBJ whole genome shotgun (WGS) entry which is preliminary data.</text>
</comment>
<evidence type="ECO:0000259" key="2">
    <source>
        <dbReference type="Pfam" id="PF18803"/>
    </source>
</evidence>
<feature type="region of interest" description="Disordered" evidence="1">
    <location>
        <begin position="1130"/>
        <end position="1174"/>
    </location>
</feature>
<keyword evidence="4" id="KW-1185">Reference proteome</keyword>
<feature type="compositionally biased region" description="Acidic residues" evidence="1">
    <location>
        <begin position="1149"/>
        <end position="1174"/>
    </location>
</feature>
<feature type="domain" description="CxC2-like cysteine cluster KDZ transposase-associated" evidence="2">
    <location>
        <begin position="205"/>
        <end position="314"/>
    </location>
</feature>
<feature type="compositionally biased region" description="Low complexity" evidence="1">
    <location>
        <begin position="836"/>
        <end position="850"/>
    </location>
</feature>
<gene>
    <name evidence="3" type="ORF">PsYK624_168450</name>
</gene>
<name>A0A9P3GSQ5_9APHY</name>
<protein>
    <submittedName>
        <fullName evidence="3">CxC2 domain-containing protein</fullName>
    </submittedName>
</protein>
<feature type="region of interest" description="Disordered" evidence="1">
    <location>
        <begin position="991"/>
        <end position="1016"/>
    </location>
</feature>
<evidence type="ECO:0000313" key="3">
    <source>
        <dbReference type="EMBL" id="GJF00552.1"/>
    </source>
</evidence>
<dbReference type="Pfam" id="PF18758">
    <property type="entry name" value="KDZ"/>
    <property type="match status" value="1"/>
</dbReference>
<feature type="compositionally biased region" description="Basic residues" evidence="1">
    <location>
        <begin position="1005"/>
        <end position="1015"/>
    </location>
</feature>
<sequence length="1189" mass="134523">MAMLNRVAKSVVSNNQRKRKLAFEHDSIELSLSDLEEDRQPVSVKCQVEELSKDRRRVSRCEHHVDVTAEKVPAADPLDTPADDYFFDLGTIDVEAVQTEKRTLKRDSESRKHRYVSSDRPLKNWIPLREEYLDELIQVEGRGSHDTPICPTCKEDPAIAEPLYRCQDCLYIQPRCRGCVLAAHEHLPFHRIEKWNGTFFIKTTLQALGLVVQLGHAVGATCSNPVPARQRLVVISTNGIHPVSLRYCGCDHQAAAGNHRQQLLRARLYPATDQEPMTCATFAVLEAVHMQNVQAKSGVYDLYKALERLTDNTGLHQVRNCYKAFLRMVRQWKHLKMLKRAGRGQDPTGISGTKEGELVVECPACPHPGINLPDDWQSVREDLKYLYWMYVSLDACFRVKRYDISDTEKDPVLDDGLAYFVKGEPYKEQLKKYKNQKAMSTCTGLAALDHADTKFSKGYDATGIGACIDGRHEFMLPNGVGDLQKGERHINMDYVYGASLRHFPDVDIMTMYDIVCQWAVHLEARMADMPEDLRIQVARFKELRYAIGKLHWHGHKKEGHSRFSLNYLFGSSRTDGEGIERRWWDIQPVANSTKMMGPGGREATLNDVWGFANWMKTIGLPSELCRKFMHAVQQAKEQEEEFEAFSRSFSPATIEAWEKMVTDWERDHTNHEDPYVAPQDAITEAQVKRTLAQEEEERVRTGKKTALHDVSPSSFLTIGLELEEQQRVLRRDAVRESKTTTGATKTFESRTTLTRRITRFREIQAVYMPIVPSLLADASEIRSTESGVAEAGGDATAPPKAKETVQLAEHMPLLLPSGVLKTERDPLPTPQISQPAAVTTDADVGTTSASVSGQSTPVARESPPPHIPELGPETAQFEERARRRSRLLESLAPDLVASEARLRQAQCSDALEDLRTKLHIRSRFRQYKRLNVRNQHRNQRANDTLVKIETRLQFAADKYRAARDALRSLVGDAATWQAQYASDYPDLRHDDVRPFDEDDADTKTRKQKMRKTKKKQIAEGSRKVSWIWRGAGSTDGEGISAGVRVEWMKARARCKRWGEELKLLPEEMRRTVVYHSWKAEWWAKRASLRPDASAALREGLAAYAHRQAAIRRGLSAQADALWKKTTRALSKAAGSSPEHSKAVVKSSTADDDLEDFGGDDTDDDEDEDGVQGLEESEAIIAYMELDLGL</sequence>
<dbReference type="EMBL" id="BPQB01000165">
    <property type="protein sequence ID" value="GJF00552.1"/>
    <property type="molecule type" value="Genomic_DNA"/>
</dbReference>
<dbReference type="InterPro" id="IPR040521">
    <property type="entry name" value="KDZ"/>
</dbReference>
<dbReference type="OrthoDB" id="2793259at2759"/>
<organism evidence="3 4">
    <name type="scientific">Phanerochaete sordida</name>
    <dbReference type="NCBI Taxonomy" id="48140"/>
    <lineage>
        <taxon>Eukaryota</taxon>
        <taxon>Fungi</taxon>
        <taxon>Dikarya</taxon>
        <taxon>Basidiomycota</taxon>
        <taxon>Agaricomycotina</taxon>
        <taxon>Agaricomycetes</taxon>
        <taxon>Polyporales</taxon>
        <taxon>Phanerochaetaceae</taxon>
        <taxon>Phanerochaete</taxon>
    </lineage>
</organism>
<dbReference type="Proteomes" id="UP000703269">
    <property type="component" value="Unassembled WGS sequence"/>
</dbReference>
<dbReference type="AlphaFoldDB" id="A0A9P3GSQ5"/>
<dbReference type="InterPro" id="IPR041457">
    <property type="entry name" value="CxC2_KDZ-assoc"/>
</dbReference>